<evidence type="ECO:0000256" key="1">
    <source>
        <dbReference type="SAM" id="Phobius"/>
    </source>
</evidence>
<evidence type="ECO:0000313" key="2">
    <source>
        <dbReference type="EMBL" id="JAD81559.1"/>
    </source>
</evidence>
<reference evidence="2" key="2">
    <citation type="journal article" date="2015" name="Data Brief">
        <title>Shoot transcriptome of the giant reed, Arundo donax.</title>
        <authorList>
            <person name="Barrero R.A."/>
            <person name="Guerrero F.D."/>
            <person name="Moolhuijzen P."/>
            <person name="Goolsby J.A."/>
            <person name="Tidwell J."/>
            <person name="Bellgard S.E."/>
            <person name="Bellgard M.I."/>
        </authorList>
    </citation>
    <scope>NUCLEOTIDE SEQUENCE</scope>
    <source>
        <tissue evidence="2">Shoot tissue taken approximately 20 cm above the soil surface</tissue>
    </source>
</reference>
<dbReference type="EMBL" id="GBRH01216336">
    <property type="protein sequence ID" value="JAD81559.1"/>
    <property type="molecule type" value="Transcribed_RNA"/>
</dbReference>
<keyword evidence="1" id="KW-0812">Transmembrane</keyword>
<organism evidence="2">
    <name type="scientific">Arundo donax</name>
    <name type="common">Giant reed</name>
    <name type="synonym">Donax arundinaceus</name>
    <dbReference type="NCBI Taxonomy" id="35708"/>
    <lineage>
        <taxon>Eukaryota</taxon>
        <taxon>Viridiplantae</taxon>
        <taxon>Streptophyta</taxon>
        <taxon>Embryophyta</taxon>
        <taxon>Tracheophyta</taxon>
        <taxon>Spermatophyta</taxon>
        <taxon>Magnoliopsida</taxon>
        <taxon>Liliopsida</taxon>
        <taxon>Poales</taxon>
        <taxon>Poaceae</taxon>
        <taxon>PACMAD clade</taxon>
        <taxon>Arundinoideae</taxon>
        <taxon>Arundineae</taxon>
        <taxon>Arundo</taxon>
    </lineage>
</organism>
<dbReference type="AlphaFoldDB" id="A0A0A9CYY8"/>
<proteinExistence type="predicted"/>
<keyword evidence="1" id="KW-1133">Transmembrane helix</keyword>
<name>A0A0A9CYY8_ARUDO</name>
<keyword evidence="1" id="KW-0472">Membrane</keyword>
<sequence>MARFLLQGQQMMAPGEGSDRIIGASEAARAQSRQAQPPFGSAQAQQSVAPLSANDAVRLGRIMLSCDGFPETRATVAATATSTGRHLSNCSVSTLNSVRSNVFLWQEHMVSICCSGAVVGMVFQGLIFFIVRWRWLVEVNGHGREDWSTGPRNGREQGWRRGARPWERGVEVDSNKGM</sequence>
<protein>
    <submittedName>
        <fullName evidence="2">Uncharacterized protein</fullName>
    </submittedName>
</protein>
<accession>A0A0A9CYY8</accession>
<feature type="transmembrane region" description="Helical" evidence="1">
    <location>
        <begin position="109"/>
        <end position="131"/>
    </location>
</feature>
<reference evidence="2" key="1">
    <citation type="submission" date="2014-09" db="EMBL/GenBank/DDBJ databases">
        <authorList>
            <person name="Magalhaes I.L.F."/>
            <person name="Oliveira U."/>
            <person name="Santos F.R."/>
            <person name="Vidigal T.H.D.A."/>
            <person name="Brescovit A.D."/>
            <person name="Santos A.J."/>
        </authorList>
    </citation>
    <scope>NUCLEOTIDE SEQUENCE</scope>
    <source>
        <tissue evidence="2">Shoot tissue taken approximately 20 cm above the soil surface</tissue>
    </source>
</reference>